<comment type="pathway">
    <text evidence="2">Protein modification; protein ubiquitination.</text>
</comment>
<accession>A0A1I8FYX8</accession>
<dbReference type="Proteomes" id="UP000095280">
    <property type="component" value="Unplaced"/>
</dbReference>
<evidence type="ECO:0000259" key="11">
    <source>
        <dbReference type="PROSITE" id="PS50089"/>
    </source>
</evidence>
<dbReference type="PROSITE" id="PS50089">
    <property type="entry name" value="ZF_RING_2"/>
    <property type="match status" value="1"/>
</dbReference>
<evidence type="ECO:0000256" key="9">
    <source>
        <dbReference type="PROSITE-ProRule" id="PRU00175"/>
    </source>
</evidence>
<evidence type="ECO:0000256" key="10">
    <source>
        <dbReference type="SAM" id="MobiDB-lite"/>
    </source>
</evidence>
<dbReference type="WBParaSite" id="maker-uti_cns_0000355-snap-gene-0.6-mRNA-1">
    <property type="protein sequence ID" value="maker-uti_cns_0000355-snap-gene-0.6-mRNA-1"/>
    <property type="gene ID" value="maker-uti_cns_0000355-snap-gene-0.6"/>
</dbReference>
<dbReference type="InterPro" id="IPR013083">
    <property type="entry name" value="Znf_RING/FYVE/PHD"/>
</dbReference>
<feature type="compositionally biased region" description="Gly residues" evidence="10">
    <location>
        <begin position="321"/>
        <end position="332"/>
    </location>
</feature>
<evidence type="ECO:0000256" key="5">
    <source>
        <dbReference type="ARBA" id="ARBA00022723"/>
    </source>
</evidence>
<organism evidence="12 13">
    <name type="scientific">Macrostomum lignano</name>
    <dbReference type="NCBI Taxonomy" id="282301"/>
    <lineage>
        <taxon>Eukaryota</taxon>
        <taxon>Metazoa</taxon>
        <taxon>Spiralia</taxon>
        <taxon>Lophotrochozoa</taxon>
        <taxon>Platyhelminthes</taxon>
        <taxon>Rhabditophora</taxon>
        <taxon>Macrostomorpha</taxon>
        <taxon>Macrostomida</taxon>
        <taxon>Macrostomidae</taxon>
        <taxon>Macrostomum</taxon>
    </lineage>
</organism>
<evidence type="ECO:0000256" key="1">
    <source>
        <dbReference type="ARBA" id="ARBA00000900"/>
    </source>
</evidence>
<keyword evidence="4" id="KW-0808">Transferase</keyword>
<dbReference type="WBParaSite" id="maker-uti_cns_0000337-snap-gene-0.2-mRNA-1">
    <property type="protein sequence ID" value="maker-uti_cns_0000337-snap-gene-0.2-mRNA-1"/>
    <property type="gene ID" value="maker-uti_cns_0000337-snap-gene-0.2"/>
</dbReference>
<dbReference type="AlphaFoldDB" id="A0A1I8FYX8"/>
<feature type="domain" description="RING-type" evidence="11">
    <location>
        <begin position="204"/>
        <end position="245"/>
    </location>
</feature>
<dbReference type="SUPFAM" id="SSF57850">
    <property type="entry name" value="RING/U-box"/>
    <property type="match status" value="1"/>
</dbReference>
<keyword evidence="5" id="KW-0479">Metal-binding</keyword>
<sequence>MSYYCHSCQDAKQQSKIEHCADGLVCRDCRSDFLEELNEQHFPSLVFDQSSGSSSGRHHHQRHHPYAYSLFSSASSDRAGTEVSDSGAAGASSSSAGAGSEVYRLRLSRSGGGATGGGASGGASASVVGQGELDQLIQSLFQQVFGIVGDLDNYALGVESLDNVVTQLMNQLDGGGPPPATPDDMRRIQSVAVTEQQQSDKLQCSVCFDEFLLGCYVDQLPCQHCFHHNCIRPWLEKHGTCPVCRKRLSGEDTSTQSFADRRAPAAAATVSGASTRRSSVAVQTPPPPRRNLRRRIAAASVLPSGGTAGSTASRSRDRSGGDGSGSGGGGSGASSHRMEED</sequence>
<evidence type="ECO:0000313" key="14">
    <source>
        <dbReference type="WBParaSite" id="maker-uti_cns_0000355-snap-gene-0.6-mRNA-1"/>
    </source>
</evidence>
<proteinExistence type="predicted"/>
<keyword evidence="8" id="KW-0862">Zinc</keyword>
<evidence type="ECO:0000256" key="3">
    <source>
        <dbReference type="ARBA" id="ARBA00012483"/>
    </source>
</evidence>
<dbReference type="Gene3D" id="3.30.40.10">
    <property type="entry name" value="Zinc/RING finger domain, C3HC4 (zinc finger)"/>
    <property type="match status" value="1"/>
</dbReference>
<feature type="compositionally biased region" description="Low complexity" evidence="10">
    <location>
        <begin position="264"/>
        <end position="282"/>
    </location>
</feature>
<dbReference type="GO" id="GO:0008270">
    <property type="term" value="F:zinc ion binding"/>
    <property type="evidence" value="ECO:0007669"/>
    <property type="project" value="UniProtKB-KW"/>
</dbReference>
<dbReference type="Pfam" id="PF13639">
    <property type="entry name" value="zf-RING_2"/>
    <property type="match status" value="1"/>
</dbReference>
<comment type="catalytic activity">
    <reaction evidence="1">
        <text>S-ubiquitinyl-[E2 ubiquitin-conjugating enzyme]-L-cysteine + [acceptor protein]-L-lysine = [E2 ubiquitin-conjugating enzyme]-L-cysteine + N(6)-ubiquitinyl-[acceptor protein]-L-lysine.</text>
        <dbReference type="EC" id="2.3.2.27"/>
    </reaction>
</comment>
<dbReference type="EC" id="2.3.2.27" evidence="3"/>
<dbReference type="InterPro" id="IPR001841">
    <property type="entry name" value="Znf_RING"/>
</dbReference>
<reference evidence="13 14" key="1">
    <citation type="submission" date="2016-11" db="UniProtKB">
        <authorList>
            <consortium name="WormBaseParasite"/>
        </authorList>
    </citation>
    <scope>IDENTIFICATION</scope>
</reference>
<evidence type="ECO:0000256" key="4">
    <source>
        <dbReference type="ARBA" id="ARBA00022679"/>
    </source>
</evidence>
<dbReference type="GO" id="GO:0005737">
    <property type="term" value="C:cytoplasm"/>
    <property type="evidence" value="ECO:0007669"/>
    <property type="project" value="TreeGrafter"/>
</dbReference>
<evidence type="ECO:0000256" key="7">
    <source>
        <dbReference type="ARBA" id="ARBA00022786"/>
    </source>
</evidence>
<dbReference type="GO" id="GO:0061630">
    <property type="term" value="F:ubiquitin protein ligase activity"/>
    <property type="evidence" value="ECO:0007669"/>
    <property type="project" value="UniProtKB-EC"/>
</dbReference>
<keyword evidence="7" id="KW-0833">Ubl conjugation pathway</keyword>
<dbReference type="PANTHER" id="PTHR15710:SF243">
    <property type="entry name" value="E3 UBIQUITIN-PROTEIN LIGASE PRAJA-2 ISOFORM X1"/>
    <property type="match status" value="1"/>
</dbReference>
<feature type="region of interest" description="Disordered" evidence="10">
    <location>
        <begin position="252"/>
        <end position="341"/>
    </location>
</feature>
<name>A0A1I8FYX8_9PLAT</name>
<keyword evidence="12" id="KW-1185">Reference proteome</keyword>
<evidence type="ECO:0000256" key="8">
    <source>
        <dbReference type="ARBA" id="ARBA00022833"/>
    </source>
</evidence>
<evidence type="ECO:0000313" key="12">
    <source>
        <dbReference type="Proteomes" id="UP000095280"/>
    </source>
</evidence>
<protein>
    <recommendedName>
        <fullName evidence="3">RING-type E3 ubiquitin transferase</fullName>
        <ecNumber evidence="3">2.3.2.27</ecNumber>
    </recommendedName>
</protein>
<dbReference type="GO" id="GO:0000209">
    <property type="term" value="P:protein polyubiquitination"/>
    <property type="evidence" value="ECO:0007669"/>
    <property type="project" value="UniProtKB-ARBA"/>
</dbReference>
<dbReference type="SMART" id="SM00184">
    <property type="entry name" value="RING"/>
    <property type="match status" value="1"/>
</dbReference>
<evidence type="ECO:0000256" key="2">
    <source>
        <dbReference type="ARBA" id="ARBA00004906"/>
    </source>
</evidence>
<evidence type="ECO:0000256" key="6">
    <source>
        <dbReference type="ARBA" id="ARBA00022771"/>
    </source>
</evidence>
<dbReference type="FunFam" id="3.30.40.10:FF:000069">
    <property type="entry name" value="E3 ubiquitin-protein ligase RNF115"/>
    <property type="match status" value="1"/>
</dbReference>
<keyword evidence="6 9" id="KW-0863">Zinc-finger</keyword>
<evidence type="ECO:0000313" key="13">
    <source>
        <dbReference type="WBParaSite" id="maker-uti_cns_0000337-snap-gene-0.2-mRNA-1"/>
    </source>
</evidence>
<dbReference type="PANTHER" id="PTHR15710">
    <property type="entry name" value="E3 UBIQUITIN-PROTEIN LIGASE PRAJA"/>
    <property type="match status" value="1"/>
</dbReference>